<evidence type="ECO:0000313" key="3">
    <source>
        <dbReference type="EMBL" id="EKM74529.1"/>
    </source>
</evidence>
<dbReference type="InParanoid" id="K5VJK3"/>
<dbReference type="Proteomes" id="UP000008493">
    <property type="component" value="Unassembled WGS sequence"/>
</dbReference>
<dbReference type="KEGG" id="abp:AGABI1DRAFT133152"/>
<keyword evidence="2" id="KW-0812">Transmembrane</keyword>
<protein>
    <submittedName>
        <fullName evidence="3">Uncharacterized protein</fullName>
    </submittedName>
</protein>
<evidence type="ECO:0000313" key="4">
    <source>
        <dbReference type="Proteomes" id="UP000008493"/>
    </source>
</evidence>
<dbReference type="HOGENOM" id="CLU_452657_0_0_1"/>
<feature type="region of interest" description="Disordered" evidence="1">
    <location>
        <begin position="552"/>
        <end position="575"/>
    </location>
</feature>
<feature type="transmembrane region" description="Helical" evidence="2">
    <location>
        <begin position="455"/>
        <end position="477"/>
    </location>
</feature>
<evidence type="ECO:0000256" key="2">
    <source>
        <dbReference type="SAM" id="Phobius"/>
    </source>
</evidence>
<sequence>MTSAHLSIVPSKPRRPSLASIFRIGSRKNTPPVTDLPTQYSDRESSKPGTGHGSHHQNGLEEDWDKIDSASDLDGALKSLTIRERDGASISKKSKGKSPYLQYRAPSSSTSQLVRPCTPRRSASGSQLAMLAESPAKVRTRTPNFVTPRATWLSNMDEIAEGTRPEEEERQLRRTNPMTQENIKPLLENAKEVHARLVDCISKIQQLLETDGAGEELAIFQLHDLVRPEILTLWRTTGELGALLFYPEIRDIDEYLVDLQIFIDNLLDAWGQDIRRFGPAILYATEIFESYNHVFRLSSIYLNHQAPSLDIATGIAGTERLKHVISGGWWLNDAQEWVQAGTGIREIFDTDRNVQRRLGWNSGDKPLPGIITKPPTAKQASQTFSGRDLSIETNLSIGYTQELVKKKWLVCENVIAQPKDVCSERSWVFFNNSNDENAVGCIMRILISPMSEESWIVIHVFGDGIILITPSALVFLFNAQHDCYTAKCSLSLTSGQFVTQERIKTSTQKTIVRHASMERYLINMHALHNAHLLREALPRSLTQPIPIHQNREEAHKKQSIGLSVSGQAKRDATKVKAAQTRQLKKNLQNLWKEQTVDNTDTIP</sequence>
<dbReference type="GeneID" id="18827864"/>
<keyword evidence="2" id="KW-1133">Transmembrane helix</keyword>
<feature type="region of interest" description="Disordered" evidence="1">
    <location>
        <begin position="1"/>
        <end position="60"/>
    </location>
</feature>
<keyword evidence="4" id="KW-1185">Reference proteome</keyword>
<dbReference type="OrthoDB" id="2506088at2759"/>
<gene>
    <name evidence="3" type="ORF">AGABI1DRAFT_133152</name>
</gene>
<dbReference type="EMBL" id="JH971445">
    <property type="protein sequence ID" value="EKM74529.1"/>
    <property type="molecule type" value="Genomic_DNA"/>
</dbReference>
<reference evidence="4" key="1">
    <citation type="journal article" date="2012" name="Proc. Natl. Acad. Sci. U.S.A.">
        <title>Genome sequence of the button mushroom Agaricus bisporus reveals mechanisms governing adaptation to a humic-rich ecological niche.</title>
        <authorList>
            <person name="Morin E."/>
            <person name="Kohler A."/>
            <person name="Baker A.R."/>
            <person name="Foulongne-Oriol M."/>
            <person name="Lombard V."/>
            <person name="Nagy L.G."/>
            <person name="Ohm R.A."/>
            <person name="Patyshakuliyeva A."/>
            <person name="Brun A."/>
            <person name="Aerts A.L."/>
            <person name="Bailey A.M."/>
            <person name="Billette C."/>
            <person name="Coutinho P.M."/>
            <person name="Deakin G."/>
            <person name="Doddapaneni H."/>
            <person name="Floudas D."/>
            <person name="Grimwood J."/>
            <person name="Hilden K."/>
            <person name="Kuees U."/>
            <person name="LaButti K.M."/>
            <person name="Lapidus A."/>
            <person name="Lindquist E.A."/>
            <person name="Lucas S.M."/>
            <person name="Murat C."/>
            <person name="Riley R.W."/>
            <person name="Salamov A.A."/>
            <person name="Schmutz J."/>
            <person name="Subramanian V."/>
            <person name="Woesten H.A.B."/>
            <person name="Xu J."/>
            <person name="Eastwood D.C."/>
            <person name="Foster G.D."/>
            <person name="Sonnenberg A.S."/>
            <person name="Cullen D."/>
            <person name="de Vries R.P."/>
            <person name="Lundell T."/>
            <person name="Hibbett D.S."/>
            <person name="Henrissat B."/>
            <person name="Burton K.S."/>
            <person name="Kerrigan R.W."/>
            <person name="Challen M.P."/>
            <person name="Grigoriev I.V."/>
            <person name="Martin F."/>
        </authorList>
    </citation>
    <scope>NUCLEOTIDE SEQUENCE [LARGE SCALE GENOMIC DNA]</scope>
    <source>
        <strain evidence="4">JB137-S8 / ATCC MYA-4627 / FGSC 10392</strain>
    </source>
</reference>
<dbReference type="RefSeq" id="XP_007334835.1">
    <property type="nucleotide sequence ID" value="XM_007334773.1"/>
</dbReference>
<dbReference type="eggNOG" id="ENOG502SJ45">
    <property type="taxonomic scope" value="Eukaryota"/>
</dbReference>
<evidence type="ECO:0000256" key="1">
    <source>
        <dbReference type="SAM" id="MobiDB-lite"/>
    </source>
</evidence>
<feature type="region of interest" description="Disordered" evidence="1">
    <location>
        <begin position="87"/>
        <end position="136"/>
    </location>
</feature>
<proteinExistence type="predicted"/>
<organism evidence="3 4">
    <name type="scientific">Agaricus bisporus var. burnettii (strain JB137-S8 / ATCC MYA-4627 / FGSC 10392)</name>
    <name type="common">White button mushroom</name>
    <dbReference type="NCBI Taxonomy" id="597362"/>
    <lineage>
        <taxon>Eukaryota</taxon>
        <taxon>Fungi</taxon>
        <taxon>Dikarya</taxon>
        <taxon>Basidiomycota</taxon>
        <taxon>Agaricomycotina</taxon>
        <taxon>Agaricomycetes</taxon>
        <taxon>Agaricomycetidae</taxon>
        <taxon>Agaricales</taxon>
        <taxon>Agaricineae</taxon>
        <taxon>Agaricaceae</taxon>
        <taxon>Agaricus</taxon>
    </lineage>
</organism>
<keyword evidence="2" id="KW-0472">Membrane</keyword>
<name>K5VJK3_AGABU</name>
<dbReference type="AlphaFoldDB" id="K5VJK3"/>
<accession>K5VJK3</accession>
<feature type="compositionally biased region" description="Polar residues" evidence="1">
    <location>
        <begin position="27"/>
        <end position="40"/>
    </location>
</feature>